<dbReference type="GO" id="GO:0005739">
    <property type="term" value="C:mitochondrion"/>
    <property type="evidence" value="ECO:0007669"/>
    <property type="project" value="TreeGrafter"/>
</dbReference>
<dbReference type="PANTHER" id="PTHR43416:SF5">
    <property type="entry name" value="DIHYDROLIPOYLLYSINE-RESIDUE SUCCINYLTRANSFERASE COMPONENT OF 2-OXOGLUTARATE DEHYDROGENASE COMPLEX, MITOCHONDRIAL"/>
    <property type="match status" value="1"/>
</dbReference>
<evidence type="ECO:0000313" key="6">
    <source>
        <dbReference type="EMBL" id="GAX79687.1"/>
    </source>
</evidence>
<dbReference type="GO" id="GO:0006099">
    <property type="term" value="P:tricarboxylic acid cycle"/>
    <property type="evidence" value="ECO:0007669"/>
    <property type="project" value="TreeGrafter"/>
</dbReference>
<comment type="caution">
    <text evidence="6">The sequence shown here is derived from an EMBL/GenBank/DDBJ whole genome shotgun (WGS) entry which is preliminary data.</text>
</comment>
<keyword evidence="2" id="KW-0450">Lipoyl</keyword>
<dbReference type="SUPFAM" id="SSF51230">
    <property type="entry name" value="Single hybrid motif"/>
    <property type="match status" value="1"/>
</dbReference>
<feature type="compositionally biased region" description="Low complexity" evidence="4">
    <location>
        <begin position="81"/>
        <end position="90"/>
    </location>
</feature>
<feature type="compositionally biased region" description="Low complexity" evidence="4">
    <location>
        <begin position="145"/>
        <end position="164"/>
    </location>
</feature>
<sequence>MGDSISEGAISAILKEEGASVKMDDVIVQIETDKVTIDVKSTEDGVIQRLLVKSGAIVKPGQVVASVSKVGAPSTGPKTDSPSTSAPVVPSAPAVGAVSALSHTKPSHQAGRIPGIHFPTRRTSSGERISDLPASQQEQLSGNKQHAATPPAPQHATADAVPPIPVTVPAAPTNVSSKVVVTTVLKETPPRRALTAREVELINGGGAW</sequence>
<feature type="region of interest" description="Disordered" evidence="4">
    <location>
        <begin position="69"/>
        <end position="90"/>
    </location>
</feature>
<proteinExistence type="inferred from homology"/>
<dbReference type="AlphaFoldDB" id="A0A250X9F3"/>
<evidence type="ECO:0000256" key="1">
    <source>
        <dbReference type="ARBA" id="ARBA00007317"/>
    </source>
</evidence>
<dbReference type="InterPro" id="IPR000089">
    <property type="entry name" value="Biotin_lipoyl"/>
</dbReference>
<dbReference type="InterPro" id="IPR003016">
    <property type="entry name" value="2-oxoA_DH_lipoyl-BS"/>
</dbReference>
<dbReference type="Proteomes" id="UP000232323">
    <property type="component" value="Unassembled WGS sequence"/>
</dbReference>
<evidence type="ECO:0000313" key="7">
    <source>
        <dbReference type="Proteomes" id="UP000232323"/>
    </source>
</evidence>
<evidence type="ECO:0000256" key="3">
    <source>
        <dbReference type="ARBA" id="ARBA00022946"/>
    </source>
</evidence>
<dbReference type="STRING" id="1157962.A0A250X9F3"/>
<feature type="domain" description="Lipoyl-binding" evidence="5">
    <location>
        <begin position="1"/>
        <end position="68"/>
    </location>
</feature>
<feature type="compositionally biased region" description="Polar residues" evidence="4">
    <location>
        <begin position="131"/>
        <end position="144"/>
    </location>
</feature>
<keyword evidence="3" id="KW-0809">Transit peptide</keyword>
<feature type="region of interest" description="Disordered" evidence="4">
    <location>
        <begin position="104"/>
        <end position="164"/>
    </location>
</feature>
<dbReference type="InterPro" id="IPR011053">
    <property type="entry name" value="Single_hybrid_motif"/>
</dbReference>
<evidence type="ECO:0000259" key="5">
    <source>
        <dbReference type="PROSITE" id="PS50968"/>
    </source>
</evidence>
<organism evidence="6 7">
    <name type="scientific">Chlamydomonas eustigma</name>
    <dbReference type="NCBI Taxonomy" id="1157962"/>
    <lineage>
        <taxon>Eukaryota</taxon>
        <taxon>Viridiplantae</taxon>
        <taxon>Chlorophyta</taxon>
        <taxon>core chlorophytes</taxon>
        <taxon>Chlorophyceae</taxon>
        <taxon>CS clade</taxon>
        <taxon>Chlamydomonadales</taxon>
        <taxon>Chlamydomonadaceae</taxon>
        <taxon>Chlamydomonas</taxon>
    </lineage>
</organism>
<name>A0A250X9F3_9CHLO</name>
<accession>A0A250X9F3</accession>
<dbReference type="Pfam" id="PF00364">
    <property type="entry name" value="Biotin_lipoyl"/>
    <property type="match status" value="1"/>
</dbReference>
<evidence type="ECO:0000256" key="2">
    <source>
        <dbReference type="ARBA" id="ARBA00022823"/>
    </source>
</evidence>
<dbReference type="CDD" id="cd06849">
    <property type="entry name" value="lipoyl_domain"/>
    <property type="match status" value="1"/>
</dbReference>
<dbReference type="InterPro" id="IPR050537">
    <property type="entry name" value="2-oxoacid_dehydrogenase"/>
</dbReference>
<dbReference type="PROSITE" id="PS00189">
    <property type="entry name" value="LIPOYL"/>
    <property type="match status" value="1"/>
</dbReference>
<comment type="similarity">
    <text evidence="1">Belongs to the 2-oxoacid dehydrogenase family.</text>
</comment>
<protein>
    <recommendedName>
        <fullName evidence="5">Lipoyl-binding domain-containing protein</fullName>
    </recommendedName>
</protein>
<gene>
    <name evidence="6" type="ORF">CEUSTIGMA_g7128.t1</name>
</gene>
<reference evidence="6 7" key="1">
    <citation type="submission" date="2017-08" db="EMBL/GenBank/DDBJ databases">
        <title>Acidophilic green algal genome provides insights into adaptation to an acidic environment.</title>
        <authorList>
            <person name="Hirooka S."/>
            <person name="Hirose Y."/>
            <person name="Kanesaki Y."/>
            <person name="Higuchi S."/>
            <person name="Fujiwara T."/>
            <person name="Onuma R."/>
            <person name="Era A."/>
            <person name="Ohbayashi R."/>
            <person name="Uzuka A."/>
            <person name="Nozaki H."/>
            <person name="Yoshikawa H."/>
            <person name="Miyagishima S.Y."/>
        </authorList>
    </citation>
    <scope>NUCLEOTIDE SEQUENCE [LARGE SCALE GENOMIC DNA]</scope>
    <source>
        <strain evidence="6 7">NIES-2499</strain>
    </source>
</reference>
<dbReference type="OrthoDB" id="5391403at2759"/>
<evidence type="ECO:0000256" key="4">
    <source>
        <dbReference type="SAM" id="MobiDB-lite"/>
    </source>
</evidence>
<dbReference type="EMBL" id="BEGY01000045">
    <property type="protein sequence ID" value="GAX79687.1"/>
    <property type="molecule type" value="Genomic_DNA"/>
</dbReference>
<dbReference type="Gene3D" id="2.40.50.100">
    <property type="match status" value="1"/>
</dbReference>
<dbReference type="PROSITE" id="PS50968">
    <property type="entry name" value="BIOTINYL_LIPOYL"/>
    <property type="match status" value="1"/>
</dbReference>
<dbReference type="PANTHER" id="PTHR43416">
    <property type="entry name" value="DIHYDROLIPOYLLYSINE-RESIDUE SUCCINYLTRANSFERASE COMPONENT OF 2-OXOGLUTARATE DEHYDROGENASE COMPLEX, MITOCHONDRIAL-RELATED"/>
    <property type="match status" value="1"/>
</dbReference>
<dbReference type="GO" id="GO:0004149">
    <property type="term" value="F:dihydrolipoyllysine-residue succinyltransferase activity"/>
    <property type="evidence" value="ECO:0007669"/>
    <property type="project" value="TreeGrafter"/>
</dbReference>
<keyword evidence="7" id="KW-1185">Reference proteome</keyword>